<feature type="non-terminal residue" evidence="1">
    <location>
        <position position="99"/>
    </location>
</feature>
<feature type="non-terminal residue" evidence="1">
    <location>
        <position position="1"/>
    </location>
</feature>
<proteinExistence type="predicted"/>
<name>X1RJE4_9ZZZZ</name>
<reference evidence="1" key="1">
    <citation type="journal article" date="2014" name="Front. Microbiol.">
        <title>High frequency of phylogenetically diverse reductive dehalogenase-homologous genes in deep subseafloor sedimentary metagenomes.</title>
        <authorList>
            <person name="Kawai M."/>
            <person name="Futagami T."/>
            <person name="Toyoda A."/>
            <person name="Takaki Y."/>
            <person name="Nishi S."/>
            <person name="Hori S."/>
            <person name="Arai W."/>
            <person name="Tsubouchi T."/>
            <person name="Morono Y."/>
            <person name="Uchiyama I."/>
            <person name="Ito T."/>
            <person name="Fujiyama A."/>
            <person name="Inagaki F."/>
            <person name="Takami H."/>
        </authorList>
    </citation>
    <scope>NUCLEOTIDE SEQUENCE</scope>
    <source>
        <strain evidence="1">Expedition CK06-06</strain>
    </source>
</reference>
<dbReference type="Gene3D" id="3.40.1190.20">
    <property type="match status" value="1"/>
</dbReference>
<dbReference type="EMBL" id="BARV01043893">
    <property type="protein sequence ID" value="GAI67056.1"/>
    <property type="molecule type" value="Genomic_DNA"/>
</dbReference>
<sequence>WKTMPAYWVGNSIKDTAGSGDWCSAGIIHAICRFGREHFKNLTHEDIQYSINFGQALAALNCYYTGARGLMYNVSKENLEILIQNIWDNRSVSHVMEQE</sequence>
<comment type="caution">
    <text evidence="1">The sequence shown here is derived from an EMBL/GenBank/DDBJ whole genome shotgun (WGS) entry which is preliminary data.</text>
</comment>
<accession>X1RJE4</accession>
<gene>
    <name evidence="1" type="ORF">S06H3_65280</name>
</gene>
<protein>
    <recommendedName>
        <fullName evidence="2">Carbohydrate kinase PfkB domain-containing protein</fullName>
    </recommendedName>
</protein>
<evidence type="ECO:0000313" key="1">
    <source>
        <dbReference type="EMBL" id="GAI67056.1"/>
    </source>
</evidence>
<dbReference type="SUPFAM" id="SSF53613">
    <property type="entry name" value="Ribokinase-like"/>
    <property type="match status" value="1"/>
</dbReference>
<dbReference type="InterPro" id="IPR029056">
    <property type="entry name" value="Ribokinase-like"/>
</dbReference>
<dbReference type="AlphaFoldDB" id="X1RJE4"/>
<organism evidence="1">
    <name type="scientific">marine sediment metagenome</name>
    <dbReference type="NCBI Taxonomy" id="412755"/>
    <lineage>
        <taxon>unclassified sequences</taxon>
        <taxon>metagenomes</taxon>
        <taxon>ecological metagenomes</taxon>
    </lineage>
</organism>
<evidence type="ECO:0008006" key="2">
    <source>
        <dbReference type="Google" id="ProtNLM"/>
    </source>
</evidence>